<feature type="transmembrane region" description="Helical" evidence="6">
    <location>
        <begin position="234"/>
        <end position="254"/>
    </location>
</feature>
<evidence type="ECO:0000256" key="1">
    <source>
        <dbReference type="ARBA" id="ARBA00004141"/>
    </source>
</evidence>
<comment type="similarity">
    <text evidence="2">Belongs to the nematode receptor-like protein srd family.</text>
</comment>
<dbReference type="Proteomes" id="UP001152747">
    <property type="component" value="Unassembled WGS sequence"/>
</dbReference>
<evidence type="ECO:0000313" key="8">
    <source>
        <dbReference type="Proteomes" id="UP001152747"/>
    </source>
</evidence>
<comment type="subcellular location">
    <subcellularLocation>
        <location evidence="1">Membrane</location>
        <topology evidence="1">Multi-pass membrane protein</topology>
    </subcellularLocation>
</comment>
<dbReference type="GO" id="GO:0016020">
    <property type="term" value="C:membrane"/>
    <property type="evidence" value="ECO:0007669"/>
    <property type="project" value="UniProtKB-SubCell"/>
</dbReference>
<dbReference type="InterPro" id="IPR019421">
    <property type="entry name" value="7TM_GPCR_serpentine_rcpt_Srd"/>
</dbReference>
<protein>
    <recommendedName>
        <fullName evidence="9">G-protein coupled receptors family 1 profile domain-containing protein</fullName>
    </recommendedName>
</protein>
<evidence type="ECO:0000256" key="6">
    <source>
        <dbReference type="SAM" id="Phobius"/>
    </source>
</evidence>
<dbReference type="InterPro" id="IPR050920">
    <property type="entry name" value="Nematode_rcpt-like_delta"/>
</dbReference>
<organism evidence="7 8">
    <name type="scientific">Caenorhabditis angaria</name>
    <dbReference type="NCBI Taxonomy" id="860376"/>
    <lineage>
        <taxon>Eukaryota</taxon>
        <taxon>Metazoa</taxon>
        <taxon>Ecdysozoa</taxon>
        <taxon>Nematoda</taxon>
        <taxon>Chromadorea</taxon>
        <taxon>Rhabditida</taxon>
        <taxon>Rhabditina</taxon>
        <taxon>Rhabditomorpha</taxon>
        <taxon>Rhabditoidea</taxon>
        <taxon>Rhabditidae</taxon>
        <taxon>Peloderinae</taxon>
        <taxon>Caenorhabditis</taxon>
    </lineage>
</organism>
<dbReference type="EMBL" id="CANHGI010000004">
    <property type="protein sequence ID" value="CAI5447684.1"/>
    <property type="molecule type" value="Genomic_DNA"/>
</dbReference>
<accession>A0A9P1N2N5</accession>
<evidence type="ECO:0000256" key="3">
    <source>
        <dbReference type="ARBA" id="ARBA00022692"/>
    </source>
</evidence>
<feature type="transmembrane region" description="Helical" evidence="6">
    <location>
        <begin position="126"/>
        <end position="147"/>
    </location>
</feature>
<evidence type="ECO:0008006" key="9">
    <source>
        <dbReference type="Google" id="ProtNLM"/>
    </source>
</evidence>
<feature type="transmembrane region" description="Helical" evidence="6">
    <location>
        <begin position="266"/>
        <end position="287"/>
    </location>
</feature>
<evidence type="ECO:0000256" key="4">
    <source>
        <dbReference type="ARBA" id="ARBA00022989"/>
    </source>
</evidence>
<gene>
    <name evidence="7" type="ORF">CAMP_LOCUS10321</name>
</gene>
<dbReference type="Pfam" id="PF10317">
    <property type="entry name" value="7TM_GPCR_Srd"/>
    <property type="match status" value="1"/>
</dbReference>
<keyword evidence="5 6" id="KW-0472">Membrane</keyword>
<reference evidence="7" key="1">
    <citation type="submission" date="2022-11" db="EMBL/GenBank/DDBJ databases">
        <authorList>
            <person name="Kikuchi T."/>
        </authorList>
    </citation>
    <scope>NUCLEOTIDE SEQUENCE</scope>
    <source>
        <strain evidence="7">PS1010</strain>
    </source>
</reference>
<dbReference type="AlphaFoldDB" id="A0A9P1N2N5"/>
<feature type="transmembrane region" description="Helical" evidence="6">
    <location>
        <begin position="182"/>
        <end position="202"/>
    </location>
</feature>
<evidence type="ECO:0000313" key="7">
    <source>
        <dbReference type="EMBL" id="CAI5447684.1"/>
    </source>
</evidence>
<feature type="transmembrane region" description="Helical" evidence="6">
    <location>
        <begin position="36"/>
        <end position="60"/>
    </location>
</feature>
<sequence>MQFVTYWTLLAFIDFLAVFLNSLLIFLAIFKTPKAVKIYTLLIINIGLADCCAALANLIIQVRMIPIGDCLVTINYGVCRILGRRFCFAGYTVMAHAITHSNTSKFLSFAYRYYILFHNEPKRTQVILVILANYLPSFTSMILYNFALASPEILISEVMKKHSYPNLTDLCVTGVEDISNPFALPLVINMTYIPIPMFLGILQLRKKILKRLEVKDYELSITTKAMHSQLLNALTYQAIIPCIYISNLVMYILEQFGGYSNEFMEIYMFAGLVVIPLFSPFPSFLFFKPYRTFFSNVFKASLGKKVKKESSKSVVTYF</sequence>
<proteinExistence type="inferred from homology"/>
<feature type="transmembrane region" description="Helical" evidence="6">
    <location>
        <begin position="7"/>
        <end position="30"/>
    </location>
</feature>
<dbReference type="PANTHER" id="PTHR22945:SF19">
    <property type="entry name" value="SERPENTINE RECEPTOR, CLASS D (DELTA)"/>
    <property type="match status" value="1"/>
</dbReference>
<keyword evidence="4 6" id="KW-1133">Transmembrane helix</keyword>
<dbReference type="PANTHER" id="PTHR22945">
    <property type="entry name" value="SERPENTINE RECEPTOR, CLASS D DELTA"/>
    <property type="match status" value="1"/>
</dbReference>
<keyword evidence="3 6" id="KW-0812">Transmembrane</keyword>
<name>A0A9P1N2N5_9PELO</name>
<keyword evidence="8" id="KW-1185">Reference proteome</keyword>
<evidence type="ECO:0000256" key="5">
    <source>
        <dbReference type="ARBA" id="ARBA00023136"/>
    </source>
</evidence>
<dbReference type="SUPFAM" id="SSF81321">
    <property type="entry name" value="Family A G protein-coupled receptor-like"/>
    <property type="match status" value="1"/>
</dbReference>
<comment type="caution">
    <text evidence="7">The sequence shown here is derived from an EMBL/GenBank/DDBJ whole genome shotgun (WGS) entry which is preliminary data.</text>
</comment>
<evidence type="ECO:0000256" key="2">
    <source>
        <dbReference type="ARBA" id="ARBA00009166"/>
    </source>
</evidence>